<dbReference type="AlphaFoldDB" id="A0A0F9CWG0"/>
<evidence type="ECO:0000313" key="1">
    <source>
        <dbReference type="EMBL" id="KKL53728.1"/>
    </source>
</evidence>
<feature type="non-terminal residue" evidence="1">
    <location>
        <position position="48"/>
    </location>
</feature>
<dbReference type="EMBL" id="LAZR01031449">
    <property type="protein sequence ID" value="KKL53728.1"/>
    <property type="molecule type" value="Genomic_DNA"/>
</dbReference>
<sequence length="48" mass="5516">MADPKILCVVLEPFADYHGNEWISLSVEEYAAMNASRWIEAIYPENQT</sequence>
<protein>
    <submittedName>
        <fullName evidence="1">Uncharacterized protein</fullName>
    </submittedName>
</protein>
<accession>A0A0F9CWG0</accession>
<proteinExistence type="predicted"/>
<comment type="caution">
    <text evidence="1">The sequence shown here is derived from an EMBL/GenBank/DDBJ whole genome shotgun (WGS) entry which is preliminary data.</text>
</comment>
<gene>
    <name evidence="1" type="ORF">LCGC14_2272570</name>
</gene>
<name>A0A0F9CWG0_9ZZZZ</name>
<organism evidence="1">
    <name type="scientific">marine sediment metagenome</name>
    <dbReference type="NCBI Taxonomy" id="412755"/>
    <lineage>
        <taxon>unclassified sequences</taxon>
        <taxon>metagenomes</taxon>
        <taxon>ecological metagenomes</taxon>
    </lineage>
</organism>
<reference evidence="1" key="1">
    <citation type="journal article" date="2015" name="Nature">
        <title>Complex archaea that bridge the gap between prokaryotes and eukaryotes.</title>
        <authorList>
            <person name="Spang A."/>
            <person name="Saw J.H."/>
            <person name="Jorgensen S.L."/>
            <person name="Zaremba-Niedzwiedzka K."/>
            <person name="Martijn J."/>
            <person name="Lind A.E."/>
            <person name="van Eijk R."/>
            <person name="Schleper C."/>
            <person name="Guy L."/>
            <person name="Ettema T.J."/>
        </authorList>
    </citation>
    <scope>NUCLEOTIDE SEQUENCE</scope>
</reference>